<evidence type="ECO:0000313" key="2">
    <source>
        <dbReference type="EMBL" id="RRK32360.1"/>
    </source>
</evidence>
<dbReference type="PANTHER" id="PTHR43649:SF11">
    <property type="entry name" value="ABC TRANSPORTER SUBSTRATE-BINDING PROTEIN YESO-RELATED"/>
    <property type="match status" value="1"/>
</dbReference>
<organism evidence="2 3">
    <name type="scientific">Schaedlerella arabinosiphila</name>
    <dbReference type="NCBI Taxonomy" id="2044587"/>
    <lineage>
        <taxon>Bacteria</taxon>
        <taxon>Bacillati</taxon>
        <taxon>Bacillota</taxon>
        <taxon>Clostridia</taxon>
        <taxon>Lachnospirales</taxon>
        <taxon>Lachnospiraceae</taxon>
        <taxon>Schaedlerella</taxon>
    </lineage>
</organism>
<feature type="chain" id="PRO_5038575338" evidence="1">
    <location>
        <begin position="22"/>
        <end position="444"/>
    </location>
</feature>
<dbReference type="EMBL" id="RHJS01000002">
    <property type="protein sequence ID" value="RRK32360.1"/>
    <property type="molecule type" value="Genomic_DNA"/>
</dbReference>
<sequence length="444" mass="49427">MKRKCLARLLCAALVTASVFTVPGCGTAGQEAKKEEQTAESSDEKIKLRFMWWGDDVRHQATLDVIEQYEKEHPNVTIEAEYGGYDGYFEKLTTQLSGGTVADIIQYNANTVSDLMAIGDVFVNLEDYADVLDTSDFNQEFIKNFSYYDGKMIAVPTGINGGIWLANTALFEEADVDAEEIRTWDDFIEAGKAIHQANESCYLFNIDIETLGKELLGSIMAQITGEDLVNKDTMEMNFTKEDLQRAFTLIHEMYANDVIEPAADSAPYALKLNTNPKWINHELAVVYGATSNIFEGYYDFQETAAALSMPEFEDAEESGILYIPPQMLAVSSKCEHPEVAADFLNYFYNDETAINTLKTCRSVPPTEKGQKICEEKGYADPVLVSAITKAGETGTIHQNLYTPTEVVEILQDAVEKIAYDQGDVESITNDAMSLLEETLGRLQK</sequence>
<protein>
    <submittedName>
        <fullName evidence="2">Carbohydrate ABC transporter substrate-binding protein</fullName>
    </submittedName>
</protein>
<dbReference type="InterPro" id="IPR050490">
    <property type="entry name" value="Bact_solute-bd_prot1"/>
</dbReference>
<dbReference type="RefSeq" id="WP_125127837.1">
    <property type="nucleotide sequence ID" value="NZ_RHJS01000002.1"/>
</dbReference>
<dbReference type="InterPro" id="IPR006059">
    <property type="entry name" value="SBP"/>
</dbReference>
<evidence type="ECO:0000313" key="3">
    <source>
        <dbReference type="Proteomes" id="UP000274920"/>
    </source>
</evidence>
<name>A0A426DHP2_9FIRM</name>
<dbReference type="SUPFAM" id="SSF53850">
    <property type="entry name" value="Periplasmic binding protein-like II"/>
    <property type="match status" value="1"/>
</dbReference>
<dbReference type="Proteomes" id="UP000274920">
    <property type="component" value="Unassembled WGS sequence"/>
</dbReference>
<keyword evidence="1" id="KW-0732">Signal</keyword>
<gene>
    <name evidence="2" type="ORF">EBB54_14055</name>
</gene>
<dbReference type="Gene3D" id="3.40.190.10">
    <property type="entry name" value="Periplasmic binding protein-like II"/>
    <property type="match status" value="2"/>
</dbReference>
<keyword evidence="3" id="KW-1185">Reference proteome</keyword>
<feature type="signal peptide" evidence="1">
    <location>
        <begin position="1"/>
        <end position="21"/>
    </location>
</feature>
<evidence type="ECO:0000256" key="1">
    <source>
        <dbReference type="SAM" id="SignalP"/>
    </source>
</evidence>
<comment type="caution">
    <text evidence="2">The sequence shown here is derived from an EMBL/GenBank/DDBJ whole genome shotgun (WGS) entry which is preliminary data.</text>
</comment>
<proteinExistence type="predicted"/>
<dbReference type="Pfam" id="PF13416">
    <property type="entry name" value="SBP_bac_8"/>
    <property type="match status" value="1"/>
</dbReference>
<accession>A0A426DHP2</accession>
<dbReference type="AlphaFoldDB" id="A0A426DHP2"/>
<dbReference type="PANTHER" id="PTHR43649">
    <property type="entry name" value="ARABINOSE-BINDING PROTEIN-RELATED"/>
    <property type="match status" value="1"/>
</dbReference>
<reference evidence="2" key="1">
    <citation type="submission" date="2018-10" db="EMBL/GenBank/DDBJ databases">
        <title>Schaedlerella arabinophila gen. nov. sp. nov., isolated from the mouse intestinal tract and comparative analysis with the genome of the closely related altered Schaedler flora strain ASF502.</title>
        <authorList>
            <person name="Miyake S."/>
            <person name="Soh M."/>
            <person name="Seedorf H."/>
        </authorList>
    </citation>
    <scope>NUCLEOTIDE SEQUENCE [LARGE SCALE GENOMIC DNA]</scope>
    <source>
        <strain evidence="2">DSM 106076</strain>
    </source>
</reference>